<organism evidence="1 2">
    <name type="scientific">Periconia digitata</name>
    <dbReference type="NCBI Taxonomy" id="1303443"/>
    <lineage>
        <taxon>Eukaryota</taxon>
        <taxon>Fungi</taxon>
        <taxon>Dikarya</taxon>
        <taxon>Ascomycota</taxon>
        <taxon>Pezizomycotina</taxon>
        <taxon>Dothideomycetes</taxon>
        <taxon>Pleosporomycetidae</taxon>
        <taxon>Pleosporales</taxon>
        <taxon>Massarineae</taxon>
        <taxon>Periconiaceae</taxon>
        <taxon>Periconia</taxon>
    </lineage>
</organism>
<protein>
    <submittedName>
        <fullName evidence="1">Uncharacterized protein</fullName>
    </submittedName>
</protein>
<sequence>MHKRIWSRRVRSRVLFVELPSTFLSSDLIRPLLLCICWRQPTTKDTGGNFLGVCLCVKVLF</sequence>
<name>A0A9W4UP72_9PLEO</name>
<evidence type="ECO:0000313" key="1">
    <source>
        <dbReference type="EMBL" id="CAI6338456.1"/>
    </source>
</evidence>
<keyword evidence="2" id="KW-1185">Reference proteome</keyword>
<dbReference type="AlphaFoldDB" id="A0A9W4UP72"/>
<comment type="caution">
    <text evidence="1">The sequence shown here is derived from an EMBL/GenBank/DDBJ whole genome shotgun (WGS) entry which is preliminary data.</text>
</comment>
<accession>A0A9W4UP72</accession>
<gene>
    <name evidence="1" type="ORF">PDIGIT_LOCUS11584</name>
</gene>
<proteinExistence type="predicted"/>
<dbReference type="Proteomes" id="UP001152607">
    <property type="component" value="Unassembled WGS sequence"/>
</dbReference>
<dbReference type="EMBL" id="CAOQHR010000008">
    <property type="protein sequence ID" value="CAI6338456.1"/>
    <property type="molecule type" value="Genomic_DNA"/>
</dbReference>
<reference evidence="1" key="1">
    <citation type="submission" date="2023-01" db="EMBL/GenBank/DDBJ databases">
        <authorList>
            <person name="Van Ghelder C."/>
            <person name="Rancurel C."/>
        </authorList>
    </citation>
    <scope>NUCLEOTIDE SEQUENCE</scope>
    <source>
        <strain evidence="1">CNCM I-4278</strain>
    </source>
</reference>
<evidence type="ECO:0000313" key="2">
    <source>
        <dbReference type="Proteomes" id="UP001152607"/>
    </source>
</evidence>